<dbReference type="GO" id="GO:0006352">
    <property type="term" value="P:DNA-templated transcription initiation"/>
    <property type="evidence" value="ECO:0007669"/>
    <property type="project" value="InterPro"/>
</dbReference>
<reference evidence="8 10" key="2">
    <citation type="submission" date="2020-07" db="EMBL/GenBank/DDBJ databases">
        <title>Sequencing the genomes of 1000 actinobacteria strains.</title>
        <authorList>
            <person name="Klenk H.-P."/>
        </authorList>
    </citation>
    <scope>NUCLEOTIDE SEQUENCE [LARGE SCALE GENOMIC DNA]</scope>
    <source>
        <strain evidence="8 10">DSM 41455</strain>
    </source>
</reference>
<accession>A0A7J0CG49</accession>
<dbReference type="Proteomes" id="UP000530403">
    <property type="component" value="Unassembled WGS sequence"/>
</dbReference>
<dbReference type="EMBL" id="JACCCF010000001">
    <property type="protein sequence ID" value="NYE44249.1"/>
    <property type="molecule type" value="Genomic_DNA"/>
</dbReference>
<dbReference type="RefSeq" id="WP_173316986.1">
    <property type="nucleotide sequence ID" value="NZ_BAAAUE010000022.1"/>
</dbReference>
<comment type="similarity">
    <text evidence="1">Belongs to the sigma-70 factor family. ECF subfamily.</text>
</comment>
<dbReference type="InterPro" id="IPR039425">
    <property type="entry name" value="RNA_pol_sigma-70-like"/>
</dbReference>
<keyword evidence="2" id="KW-0805">Transcription regulation</keyword>
<dbReference type="InterPro" id="IPR013325">
    <property type="entry name" value="RNA_pol_sigma_r2"/>
</dbReference>
<evidence type="ECO:0000313" key="10">
    <source>
        <dbReference type="Proteomes" id="UP000530403"/>
    </source>
</evidence>
<name>A0A7J0CG49_9ACTN</name>
<evidence type="ECO:0000313" key="9">
    <source>
        <dbReference type="Proteomes" id="UP000498980"/>
    </source>
</evidence>
<gene>
    <name evidence="8" type="ORF">HEB29_005260</name>
    <name evidence="7" type="ORF">Sfulv_55750</name>
</gene>
<dbReference type="InterPro" id="IPR014284">
    <property type="entry name" value="RNA_pol_sigma-70_dom"/>
</dbReference>
<evidence type="ECO:0000256" key="1">
    <source>
        <dbReference type="ARBA" id="ARBA00010641"/>
    </source>
</evidence>
<dbReference type="PANTHER" id="PTHR43133">
    <property type="entry name" value="RNA POLYMERASE ECF-TYPE SIGMA FACTO"/>
    <property type="match status" value="1"/>
</dbReference>
<keyword evidence="3" id="KW-0731">Sigma factor</keyword>
<organism evidence="7 9">
    <name type="scientific">Streptomyces fulvorobeus</name>
    <dbReference type="NCBI Taxonomy" id="284028"/>
    <lineage>
        <taxon>Bacteria</taxon>
        <taxon>Bacillati</taxon>
        <taxon>Actinomycetota</taxon>
        <taxon>Actinomycetes</taxon>
        <taxon>Kitasatosporales</taxon>
        <taxon>Streptomycetaceae</taxon>
        <taxon>Streptomyces</taxon>
    </lineage>
</organism>
<evidence type="ECO:0000313" key="7">
    <source>
        <dbReference type="EMBL" id="GFN00765.1"/>
    </source>
</evidence>
<keyword evidence="4" id="KW-0238">DNA-binding</keyword>
<proteinExistence type="inferred from homology"/>
<evidence type="ECO:0000256" key="2">
    <source>
        <dbReference type="ARBA" id="ARBA00023015"/>
    </source>
</evidence>
<evidence type="ECO:0000256" key="3">
    <source>
        <dbReference type="ARBA" id="ARBA00023082"/>
    </source>
</evidence>
<dbReference type="InterPro" id="IPR036388">
    <property type="entry name" value="WH-like_DNA-bd_sf"/>
</dbReference>
<dbReference type="InterPro" id="IPR013324">
    <property type="entry name" value="RNA_pol_sigma_r3/r4-like"/>
</dbReference>
<dbReference type="GO" id="GO:0016987">
    <property type="term" value="F:sigma factor activity"/>
    <property type="evidence" value="ECO:0007669"/>
    <property type="project" value="UniProtKB-KW"/>
</dbReference>
<dbReference type="Gene3D" id="1.10.10.10">
    <property type="entry name" value="Winged helix-like DNA-binding domain superfamily/Winged helix DNA-binding domain"/>
    <property type="match status" value="1"/>
</dbReference>
<protein>
    <submittedName>
        <fullName evidence="8">RNA polymerase primary sigma factor</fullName>
    </submittedName>
</protein>
<comment type="caution">
    <text evidence="7">The sequence shown here is derived from an EMBL/GenBank/DDBJ whole genome shotgun (WGS) entry which is preliminary data.</text>
</comment>
<evidence type="ECO:0000256" key="4">
    <source>
        <dbReference type="ARBA" id="ARBA00023125"/>
    </source>
</evidence>
<dbReference type="GO" id="GO:0003677">
    <property type="term" value="F:DNA binding"/>
    <property type="evidence" value="ECO:0007669"/>
    <property type="project" value="UniProtKB-KW"/>
</dbReference>
<dbReference type="SUPFAM" id="SSF88946">
    <property type="entry name" value="Sigma2 domain of RNA polymerase sigma factors"/>
    <property type="match status" value="1"/>
</dbReference>
<dbReference type="InterPro" id="IPR007627">
    <property type="entry name" value="RNA_pol_sigma70_r2"/>
</dbReference>
<dbReference type="NCBIfam" id="TIGR02937">
    <property type="entry name" value="sigma70-ECF"/>
    <property type="match status" value="1"/>
</dbReference>
<keyword evidence="5" id="KW-0804">Transcription</keyword>
<dbReference type="Pfam" id="PF04542">
    <property type="entry name" value="Sigma70_r2"/>
    <property type="match status" value="1"/>
</dbReference>
<sequence>MTTPASVTAEQIQAAQDGDADAMWQIVSAYEPILKSVIRSVAPAANQEDAEDLLQEARVVLIQHIREYRTEASSAQLHSFAFRAVRRAVAEEWLRSTTSLSVDPSAALTVKRVLWEEEGDVDRAFTTVSADADPRRRMSREAFVSVCEALASPIRLDTPQENVRGAVPEDGNMTMADRIPDTLSSFTDSTERRDLARYLLNEIPQRRAYALKAYYGINMQALTDAEVSTDMQVTAKAVRDLRSKGLESAREVAVRDSLRVAA</sequence>
<evidence type="ECO:0000256" key="5">
    <source>
        <dbReference type="ARBA" id="ARBA00023163"/>
    </source>
</evidence>
<dbReference type="Gene3D" id="1.10.1740.10">
    <property type="match status" value="1"/>
</dbReference>
<dbReference type="AlphaFoldDB" id="A0A7J0CG49"/>
<dbReference type="SUPFAM" id="SSF88659">
    <property type="entry name" value="Sigma3 and sigma4 domains of RNA polymerase sigma factors"/>
    <property type="match status" value="1"/>
</dbReference>
<reference evidence="7 9" key="1">
    <citation type="submission" date="2020-05" db="EMBL/GenBank/DDBJ databases">
        <title>Whole genome shotgun sequence of Streptomyces fulvorobeus NBRC 15897.</title>
        <authorList>
            <person name="Komaki H."/>
            <person name="Tamura T."/>
        </authorList>
    </citation>
    <scope>NUCLEOTIDE SEQUENCE [LARGE SCALE GENOMIC DNA]</scope>
    <source>
        <strain evidence="7 9">NBRC 15897</strain>
    </source>
</reference>
<evidence type="ECO:0000313" key="8">
    <source>
        <dbReference type="EMBL" id="NYE44249.1"/>
    </source>
</evidence>
<dbReference type="EMBL" id="BLWC01000001">
    <property type="protein sequence ID" value="GFN00765.1"/>
    <property type="molecule type" value="Genomic_DNA"/>
</dbReference>
<dbReference type="Proteomes" id="UP000498980">
    <property type="component" value="Unassembled WGS sequence"/>
</dbReference>
<feature type="domain" description="RNA polymerase sigma-70 region 2" evidence="6">
    <location>
        <begin position="27"/>
        <end position="95"/>
    </location>
</feature>
<keyword evidence="9" id="KW-1185">Reference proteome</keyword>
<evidence type="ECO:0000259" key="6">
    <source>
        <dbReference type="Pfam" id="PF04542"/>
    </source>
</evidence>
<dbReference type="PANTHER" id="PTHR43133:SF8">
    <property type="entry name" value="RNA POLYMERASE SIGMA FACTOR HI_1459-RELATED"/>
    <property type="match status" value="1"/>
</dbReference>